<keyword evidence="3" id="KW-1185">Reference proteome</keyword>
<evidence type="ECO:0000259" key="1">
    <source>
        <dbReference type="Pfam" id="PF14214"/>
    </source>
</evidence>
<name>A0AAV2E7N7_9ROSI</name>
<evidence type="ECO:0000313" key="2">
    <source>
        <dbReference type="EMBL" id="CAL1381946.1"/>
    </source>
</evidence>
<dbReference type="EMBL" id="OZ034817">
    <property type="protein sequence ID" value="CAL1381946.1"/>
    <property type="molecule type" value="Genomic_DNA"/>
</dbReference>
<dbReference type="PANTHER" id="PTHR45786:SF74">
    <property type="entry name" value="ATP-DEPENDENT DNA HELICASE"/>
    <property type="match status" value="1"/>
</dbReference>
<feature type="domain" description="Helitron helicase-like" evidence="1">
    <location>
        <begin position="127"/>
        <end position="291"/>
    </location>
</feature>
<dbReference type="AlphaFoldDB" id="A0AAV2E7N7"/>
<dbReference type="Proteomes" id="UP001497516">
    <property type="component" value="Chromosome 4"/>
</dbReference>
<dbReference type="InterPro" id="IPR025476">
    <property type="entry name" value="Helitron_helicase-like"/>
</dbReference>
<evidence type="ECO:0000313" key="3">
    <source>
        <dbReference type="Proteomes" id="UP001497516"/>
    </source>
</evidence>
<organism evidence="2 3">
    <name type="scientific">Linum trigynum</name>
    <dbReference type="NCBI Taxonomy" id="586398"/>
    <lineage>
        <taxon>Eukaryota</taxon>
        <taxon>Viridiplantae</taxon>
        <taxon>Streptophyta</taxon>
        <taxon>Embryophyta</taxon>
        <taxon>Tracheophyta</taxon>
        <taxon>Spermatophyta</taxon>
        <taxon>Magnoliopsida</taxon>
        <taxon>eudicotyledons</taxon>
        <taxon>Gunneridae</taxon>
        <taxon>Pentapetalae</taxon>
        <taxon>rosids</taxon>
        <taxon>fabids</taxon>
        <taxon>Malpighiales</taxon>
        <taxon>Linaceae</taxon>
        <taxon>Linum</taxon>
    </lineage>
</organism>
<accession>A0AAV2E7N7</accession>
<proteinExistence type="predicted"/>
<sequence>MLDDCNILVMSFRRIRTELQDPRNNDLRLRIVGSKERFGVQYELRTMDEVVGLIPGDFSVDKDDHDIIVDHRSNGLQRISSLHPKFEALHFPLLFPYGEDGFHLRMSYRTTHRSTSTKRKHVTQREYYYIRLQFRVSEGHTLLRGGTTFQHYYVDAFATIEQNRLTFLRYHQKQLRTELYKGLHDAFSKGDLDAKHLGSVILPATYIGSLRYMKQLYLDAMAICQYFGNPDLFIAFTCNAQCPEITDAFSSVLGSKGDEKPQIIARVFNMKLKILKEYIHKSCCFGRSVAGVALYFIMPF</sequence>
<protein>
    <recommendedName>
        <fullName evidence="1">Helitron helicase-like domain-containing protein</fullName>
    </recommendedName>
</protein>
<reference evidence="2 3" key="1">
    <citation type="submission" date="2024-04" db="EMBL/GenBank/DDBJ databases">
        <authorList>
            <person name="Fracassetti M."/>
        </authorList>
    </citation>
    <scope>NUCLEOTIDE SEQUENCE [LARGE SCALE GENOMIC DNA]</scope>
</reference>
<dbReference type="PANTHER" id="PTHR45786">
    <property type="entry name" value="DNA BINDING PROTEIN-LIKE"/>
    <property type="match status" value="1"/>
</dbReference>
<dbReference type="Pfam" id="PF14214">
    <property type="entry name" value="Helitron_like_N"/>
    <property type="match status" value="1"/>
</dbReference>
<gene>
    <name evidence="2" type="ORF">LTRI10_LOCUS23298</name>
</gene>